<dbReference type="InterPro" id="IPR050155">
    <property type="entry name" value="HAD-like_hydrolase_sf"/>
</dbReference>
<dbReference type="Gene3D" id="1.10.150.240">
    <property type="entry name" value="Putative phosphatase, domain 2"/>
    <property type="match status" value="1"/>
</dbReference>
<dbReference type="InterPro" id="IPR036412">
    <property type="entry name" value="HAD-like_sf"/>
</dbReference>
<reference evidence="1 2" key="1">
    <citation type="submission" date="2024-09" db="EMBL/GenBank/DDBJ databases">
        <authorList>
            <person name="Sun Q."/>
            <person name="Mori K."/>
        </authorList>
    </citation>
    <scope>NUCLEOTIDE SEQUENCE [LARGE SCALE GENOMIC DNA]</scope>
    <source>
        <strain evidence="1 2">NCAIM B.02537</strain>
    </source>
</reference>
<dbReference type="RefSeq" id="WP_379479986.1">
    <property type="nucleotide sequence ID" value="NZ_JBHLTL010000001.1"/>
</dbReference>
<dbReference type="InterPro" id="IPR041492">
    <property type="entry name" value="HAD_2"/>
</dbReference>
<dbReference type="Gene3D" id="3.40.50.1000">
    <property type="entry name" value="HAD superfamily/HAD-like"/>
    <property type="match status" value="1"/>
</dbReference>
<dbReference type="InterPro" id="IPR006439">
    <property type="entry name" value="HAD-SF_hydro_IA"/>
</dbReference>
<keyword evidence="2" id="KW-1185">Reference proteome</keyword>
<keyword evidence="1" id="KW-0378">Hydrolase</keyword>
<comment type="caution">
    <text evidence="1">The sequence shown here is derived from an EMBL/GenBank/DDBJ whole genome shotgun (WGS) entry which is preliminary data.</text>
</comment>
<sequence>MSVRLAVFDCDGTLVDGQAAVCDAMDAAFAAVGLAAPDRHAVRRAVGLSLPQAIRLLLPHAADEQRGQIDRAYREAFRQTRESGALVEPLYDGIAPLIAALHDQGWALGVATGKSDRGLGHCLATHELSRYFTTLQTADRHPSKPHPAMLEAAMDDCLALPADTVMIGDTQYDVAMAAAIGVRAIGVDWGYHTPDELLSAGAAAIATSPAHLLELLS</sequence>
<protein>
    <submittedName>
        <fullName evidence="1">HAD-IA family hydrolase</fullName>
    </submittedName>
</protein>
<dbReference type="Proteomes" id="UP001589943">
    <property type="component" value="Unassembled WGS sequence"/>
</dbReference>
<gene>
    <name evidence="1" type="ORF">ACFFF7_03590</name>
</gene>
<dbReference type="SFLD" id="SFLDS00003">
    <property type="entry name" value="Haloacid_Dehalogenase"/>
    <property type="match status" value="1"/>
</dbReference>
<dbReference type="PANTHER" id="PTHR43434:SF24">
    <property type="entry name" value="HYDROLASE-RELATED"/>
    <property type="match status" value="1"/>
</dbReference>
<organism evidence="1 2">
    <name type="scientific">Novosphingobium aquiterrae</name>
    <dbReference type="NCBI Taxonomy" id="624388"/>
    <lineage>
        <taxon>Bacteria</taxon>
        <taxon>Pseudomonadati</taxon>
        <taxon>Pseudomonadota</taxon>
        <taxon>Alphaproteobacteria</taxon>
        <taxon>Sphingomonadales</taxon>
        <taxon>Sphingomonadaceae</taxon>
        <taxon>Novosphingobium</taxon>
    </lineage>
</organism>
<dbReference type="GO" id="GO:0016787">
    <property type="term" value="F:hydrolase activity"/>
    <property type="evidence" value="ECO:0007669"/>
    <property type="project" value="UniProtKB-KW"/>
</dbReference>
<evidence type="ECO:0000313" key="2">
    <source>
        <dbReference type="Proteomes" id="UP001589943"/>
    </source>
</evidence>
<dbReference type="InterPro" id="IPR023198">
    <property type="entry name" value="PGP-like_dom2"/>
</dbReference>
<dbReference type="Pfam" id="PF13419">
    <property type="entry name" value="HAD_2"/>
    <property type="match status" value="1"/>
</dbReference>
<dbReference type="NCBIfam" id="TIGR01509">
    <property type="entry name" value="HAD-SF-IA-v3"/>
    <property type="match status" value="1"/>
</dbReference>
<dbReference type="PANTHER" id="PTHR43434">
    <property type="entry name" value="PHOSPHOGLYCOLATE PHOSPHATASE"/>
    <property type="match status" value="1"/>
</dbReference>
<dbReference type="EMBL" id="JBHLTL010000001">
    <property type="protein sequence ID" value="MFC0588488.1"/>
    <property type="molecule type" value="Genomic_DNA"/>
</dbReference>
<evidence type="ECO:0000313" key="1">
    <source>
        <dbReference type="EMBL" id="MFC0588488.1"/>
    </source>
</evidence>
<dbReference type="InterPro" id="IPR023214">
    <property type="entry name" value="HAD_sf"/>
</dbReference>
<dbReference type="SFLD" id="SFLDG01129">
    <property type="entry name" value="C1.5:_HAD__Beta-PGM__Phosphata"/>
    <property type="match status" value="1"/>
</dbReference>
<dbReference type="SUPFAM" id="SSF56784">
    <property type="entry name" value="HAD-like"/>
    <property type="match status" value="1"/>
</dbReference>
<proteinExistence type="predicted"/>
<dbReference type="NCBIfam" id="TIGR01549">
    <property type="entry name" value="HAD-SF-IA-v1"/>
    <property type="match status" value="1"/>
</dbReference>
<accession>A0ABV6PHC0</accession>
<name>A0ABV6PHC0_9SPHN</name>